<dbReference type="PANTHER" id="PTHR24049:SF22">
    <property type="entry name" value="DROSOPHILA CRUMBS HOMOLOG"/>
    <property type="match status" value="1"/>
</dbReference>
<keyword evidence="9 14" id="KW-0472">Membrane</keyword>
<dbReference type="GO" id="GO:0030154">
    <property type="term" value="P:cell differentiation"/>
    <property type="evidence" value="ECO:0007669"/>
    <property type="project" value="UniProtKB-KW"/>
</dbReference>
<sequence>MQVFYTVVVEAWHDQFGNRSVSDPSNVIARVLHAGRLLPSYRWQNVSSSFRGTHFSIRFRVVCDRNYYGPRCDVLCKKSDNPIIGHYACDDNGSRVCLDGWEGESCDKAKCSEACQEGRGYCDKPYECRCHLGWKGTECHQCQTYPGCLHGYCIHAWQCICHQDWSGSHCNIDNHYCQRYSPCKNGGTCAYDEVTNYTCSCPQGFGGVNCAHTVCYDGYCLNNGLCVMSAGRRSCRCRRGFDGHRCQNAEVTCGHGVCRNNGTCRRDGGNIRCLCRPGFKGDWCEVEMAECQSNPCKHGGVCRDRVNGYHCECRTGYGGKSCELSLDPCIGFRCFNHGSCISTAIGFTPSCLCRPEFTGQRCESPLDPCVGIYCLHGGTCLRIGNTEFQCACANEYTGSVCQIPPPSVVCKDQPCLHGGTCRRTHEGNMMCACAPGFRGALCESQVPVAALSTIADVVDDGAGEEDTLTPPQEGPKNLQVPNDSVCLHICRAAIALWVTVCTTVTVLLRYT</sequence>
<keyword evidence="6 14" id="KW-0677">Repeat</keyword>
<dbReference type="InterPro" id="IPR001881">
    <property type="entry name" value="EGF-like_Ca-bd_dom"/>
</dbReference>
<dbReference type="InterPro" id="IPR000152">
    <property type="entry name" value="EGF-type_Asp/Asn_hydroxyl_site"/>
</dbReference>
<gene>
    <name evidence="17" type="ORF">C0Q70_05869</name>
</gene>
<evidence type="ECO:0000313" key="18">
    <source>
        <dbReference type="Proteomes" id="UP000245119"/>
    </source>
</evidence>
<dbReference type="PROSITE" id="PS51051">
    <property type="entry name" value="DSL"/>
    <property type="match status" value="1"/>
</dbReference>
<proteinExistence type="predicted"/>
<evidence type="ECO:0000256" key="10">
    <source>
        <dbReference type="ARBA" id="ARBA00023157"/>
    </source>
</evidence>
<dbReference type="InterPro" id="IPR013032">
    <property type="entry name" value="EGF-like_CS"/>
</dbReference>
<dbReference type="FunFam" id="2.10.25.10:FF:000472">
    <property type="entry name" value="Uncharacterized protein, isoform A"/>
    <property type="match status" value="1"/>
</dbReference>
<feature type="disulfide bond" evidence="12">
    <location>
        <begin position="201"/>
        <end position="210"/>
    </location>
</feature>
<dbReference type="SMART" id="SM00181">
    <property type="entry name" value="EGF"/>
    <property type="match status" value="9"/>
</dbReference>
<evidence type="ECO:0000256" key="1">
    <source>
        <dbReference type="ARBA" id="ARBA00004479"/>
    </source>
</evidence>
<protein>
    <recommendedName>
        <fullName evidence="14">Delta-like protein</fullName>
    </recommendedName>
</protein>
<feature type="disulfide bond" evidence="12">
    <location>
        <begin position="313"/>
        <end position="322"/>
    </location>
</feature>
<feature type="domain" description="EGF-like" evidence="15">
    <location>
        <begin position="249"/>
        <end position="285"/>
    </location>
</feature>
<dbReference type="STRING" id="400727.A0A2T7PMF2"/>
<dbReference type="InterPro" id="IPR001774">
    <property type="entry name" value="DSL"/>
</dbReference>
<dbReference type="Gene3D" id="2.10.25.10">
    <property type="entry name" value="Laminin"/>
    <property type="match status" value="8"/>
</dbReference>
<keyword evidence="2 14" id="KW-0217">Developmental protein</keyword>
<keyword evidence="18" id="KW-1185">Reference proteome</keyword>
<keyword evidence="3 12" id="KW-0245">EGF-like domain</keyword>
<feature type="disulfide bond" evidence="12">
    <location>
        <begin position="334"/>
        <end position="351"/>
    </location>
</feature>
<evidence type="ECO:0000256" key="5">
    <source>
        <dbReference type="ARBA" id="ARBA00022729"/>
    </source>
</evidence>
<feature type="disulfide bond" evidence="12">
    <location>
        <begin position="353"/>
        <end position="362"/>
    </location>
</feature>
<dbReference type="GO" id="GO:0007157">
    <property type="term" value="P:heterophilic cell-cell adhesion via plasma membrane cell adhesion molecules"/>
    <property type="evidence" value="ECO:0007669"/>
    <property type="project" value="TreeGrafter"/>
</dbReference>
<feature type="disulfide bond" evidence="12">
    <location>
        <begin position="275"/>
        <end position="284"/>
    </location>
</feature>
<keyword evidence="7" id="KW-0221">Differentiation</keyword>
<feature type="disulfide bond" evidence="12">
    <location>
        <begin position="237"/>
        <end position="246"/>
    </location>
</feature>
<keyword evidence="8 14" id="KW-1133">Transmembrane helix</keyword>
<dbReference type="PROSITE" id="PS01186">
    <property type="entry name" value="EGF_2"/>
    <property type="match status" value="5"/>
</dbReference>
<dbReference type="PROSITE" id="PS00010">
    <property type="entry name" value="ASX_HYDROXYL"/>
    <property type="match status" value="1"/>
</dbReference>
<dbReference type="AlphaFoldDB" id="A0A2T7PMF2"/>
<evidence type="ECO:0000256" key="11">
    <source>
        <dbReference type="ARBA" id="ARBA00023180"/>
    </source>
</evidence>
<dbReference type="Pfam" id="PF00008">
    <property type="entry name" value="EGF"/>
    <property type="match status" value="3"/>
</dbReference>
<dbReference type="GO" id="GO:0007154">
    <property type="term" value="P:cell communication"/>
    <property type="evidence" value="ECO:0007669"/>
    <property type="project" value="InterPro"/>
</dbReference>
<dbReference type="EMBL" id="PZQS01000003">
    <property type="protein sequence ID" value="PVD34593.1"/>
    <property type="molecule type" value="Genomic_DNA"/>
</dbReference>
<evidence type="ECO:0000256" key="7">
    <source>
        <dbReference type="ARBA" id="ARBA00022782"/>
    </source>
</evidence>
<dbReference type="CDD" id="cd00054">
    <property type="entry name" value="EGF_CA"/>
    <property type="match status" value="2"/>
</dbReference>
<dbReference type="GO" id="GO:0045197">
    <property type="term" value="P:establishment or maintenance of epithelial cell apical/basal polarity"/>
    <property type="evidence" value="ECO:0007669"/>
    <property type="project" value="TreeGrafter"/>
</dbReference>
<evidence type="ECO:0000256" key="13">
    <source>
        <dbReference type="PROSITE-ProRule" id="PRU00377"/>
    </source>
</evidence>
<feature type="domain" description="EGF-like" evidence="15">
    <location>
        <begin position="287"/>
        <end position="323"/>
    </location>
</feature>
<evidence type="ECO:0000256" key="9">
    <source>
        <dbReference type="ARBA" id="ARBA00023136"/>
    </source>
</evidence>
<evidence type="ECO:0000256" key="2">
    <source>
        <dbReference type="ARBA" id="ARBA00022473"/>
    </source>
</evidence>
<feature type="domain" description="EGF-like" evidence="15">
    <location>
        <begin position="365"/>
        <end position="402"/>
    </location>
</feature>
<comment type="caution">
    <text evidence="12">Lacks conserved residue(s) required for the propagation of feature annotation.</text>
</comment>
<evidence type="ECO:0000256" key="4">
    <source>
        <dbReference type="ARBA" id="ARBA00022692"/>
    </source>
</evidence>
<dbReference type="FunFam" id="2.10.25.140:FF:000001">
    <property type="entry name" value="Delta-like protein"/>
    <property type="match status" value="1"/>
</dbReference>
<dbReference type="PRINTS" id="PR00010">
    <property type="entry name" value="EGFBLOOD"/>
</dbReference>
<dbReference type="Gene3D" id="2.10.25.140">
    <property type="match status" value="1"/>
</dbReference>
<dbReference type="GO" id="GO:0032991">
    <property type="term" value="C:protein-containing complex"/>
    <property type="evidence" value="ECO:0007669"/>
    <property type="project" value="TreeGrafter"/>
</dbReference>
<feature type="disulfide bond" evidence="12">
    <location>
        <begin position="392"/>
        <end position="401"/>
    </location>
</feature>
<evidence type="ECO:0000256" key="3">
    <source>
        <dbReference type="ARBA" id="ARBA00022536"/>
    </source>
</evidence>
<dbReference type="FunFam" id="2.10.25.10:FF:000118">
    <property type="entry name" value="protein delta homolog 2"/>
    <property type="match status" value="2"/>
</dbReference>
<dbReference type="SUPFAM" id="SSF57196">
    <property type="entry name" value="EGF/Laminin"/>
    <property type="match status" value="7"/>
</dbReference>
<keyword evidence="11" id="KW-0325">Glycoprotein</keyword>
<dbReference type="GO" id="GO:0005886">
    <property type="term" value="C:plasma membrane"/>
    <property type="evidence" value="ECO:0007669"/>
    <property type="project" value="UniProtKB-ARBA"/>
</dbReference>
<organism evidence="17 18">
    <name type="scientific">Pomacea canaliculata</name>
    <name type="common">Golden apple snail</name>
    <dbReference type="NCBI Taxonomy" id="400727"/>
    <lineage>
        <taxon>Eukaryota</taxon>
        <taxon>Metazoa</taxon>
        <taxon>Spiralia</taxon>
        <taxon>Lophotrochozoa</taxon>
        <taxon>Mollusca</taxon>
        <taxon>Gastropoda</taxon>
        <taxon>Caenogastropoda</taxon>
        <taxon>Architaenioglossa</taxon>
        <taxon>Ampullarioidea</taxon>
        <taxon>Ampullariidae</taxon>
        <taxon>Pomacea</taxon>
    </lineage>
</organism>
<feature type="domain" description="EGF-like" evidence="15">
    <location>
        <begin position="173"/>
        <end position="211"/>
    </location>
</feature>
<dbReference type="InterPro" id="IPR051022">
    <property type="entry name" value="Notch_Cell-Fate_Det"/>
</dbReference>
<dbReference type="SMART" id="SM00179">
    <property type="entry name" value="EGF_CA"/>
    <property type="match status" value="6"/>
</dbReference>
<feature type="domain" description="EGF-like" evidence="15">
    <location>
        <begin position="325"/>
        <end position="363"/>
    </location>
</feature>
<dbReference type="GO" id="GO:0005509">
    <property type="term" value="F:calcium ion binding"/>
    <property type="evidence" value="ECO:0007669"/>
    <property type="project" value="InterPro"/>
</dbReference>
<dbReference type="Pfam" id="PF12661">
    <property type="entry name" value="hEGF"/>
    <property type="match status" value="3"/>
</dbReference>
<dbReference type="FunFam" id="2.10.25.10:FF:000018">
    <property type="entry name" value="Delta-like 1"/>
    <property type="match status" value="1"/>
</dbReference>
<feature type="disulfide bond" evidence="13">
    <location>
        <begin position="63"/>
        <end position="72"/>
    </location>
</feature>
<keyword evidence="10 12" id="KW-1015">Disulfide bond</keyword>
<dbReference type="PANTHER" id="PTHR24049">
    <property type="entry name" value="CRUMBS FAMILY MEMBER"/>
    <property type="match status" value="1"/>
</dbReference>
<evidence type="ECO:0000256" key="14">
    <source>
        <dbReference type="RuleBase" id="RU280815"/>
    </source>
</evidence>
<name>A0A2T7PMF2_POMCA</name>
<feature type="domain" description="EGF-like" evidence="15">
    <location>
        <begin position="212"/>
        <end position="247"/>
    </location>
</feature>
<feature type="domain" description="DSL" evidence="16">
    <location>
        <begin position="61"/>
        <end position="106"/>
    </location>
</feature>
<comment type="function">
    <text evidence="14">Putative Notch ligand involved in the mediation of Notch signaling.</text>
</comment>
<comment type="subcellular location">
    <subcellularLocation>
        <location evidence="1 14">Membrane</location>
        <topology evidence="1 14">Single-pass type I membrane protein</topology>
    </subcellularLocation>
</comment>
<keyword evidence="4 14" id="KW-0812">Transmembrane</keyword>
<accession>A0A2T7PMF2</accession>
<dbReference type="Pfam" id="PF01414">
    <property type="entry name" value="DSL"/>
    <property type="match status" value="1"/>
</dbReference>
<keyword evidence="5 14" id="KW-0732">Signal</keyword>
<evidence type="ECO:0000256" key="12">
    <source>
        <dbReference type="PROSITE-ProRule" id="PRU00076"/>
    </source>
</evidence>
<evidence type="ECO:0000313" key="17">
    <source>
        <dbReference type="EMBL" id="PVD34593.1"/>
    </source>
</evidence>
<evidence type="ECO:0000259" key="15">
    <source>
        <dbReference type="PROSITE" id="PS50026"/>
    </source>
</evidence>
<feature type="disulfide bond" evidence="13">
    <location>
        <begin position="97"/>
        <end position="106"/>
    </location>
</feature>
<dbReference type="PROSITE" id="PS00022">
    <property type="entry name" value="EGF_1"/>
    <property type="match status" value="8"/>
</dbReference>
<evidence type="ECO:0000256" key="6">
    <source>
        <dbReference type="ARBA" id="ARBA00022737"/>
    </source>
</evidence>
<dbReference type="SMART" id="SM00051">
    <property type="entry name" value="DSL"/>
    <property type="match status" value="1"/>
</dbReference>
<dbReference type="PROSITE" id="PS50026">
    <property type="entry name" value="EGF_3"/>
    <property type="match status" value="7"/>
</dbReference>
<dbReference type="InterPro" id="IPR000742">
    <property type="entry name" value="EGF"/>
</dbReference>
<dbReference type="Proteomes" id="UP000245119">
    <property type="component" value="Linkage Group LG3"/>
</dbReference>
<feature type="disulfide bond" evidence="12">
    <location>
        <begin position="433"/>
        <end position="442"/>
    </location>
</feature>
<dbReference type="OrthoDB" id="283575at2759"/>
<feature type="domain" description="EGF-like" evidence="15">
    <location>
        <begin position="406"/>
        <end position="443"/>
    </location>
</feature>
<comment type="caution">
    <text evidence="17">The sequence shown here is derived from an EMBL/GenBank/DDBJ whole genome shotgun (WGS) entry which is preliminary data.</text>
</comment>
<evidence type="ECO:0000259" key="16">
    <source>
        <dbReference type="PROSITE" id="PS51051"/>
    </source>
</evidence>
<reference evidence="17 18" key="1">
    <citation type="submission" date="2018-04" db="EMBL/GenBank/DDBJ databases">
        <title>The genome of golden apple snail Pomacea canaliculata provides insight into stress tolerance and invasive adaptation.</title>
        <authorList>
            <person name="Liu C."/>
            <person name="Liu B."/>
            <person name="Ren Y."/>
            <person name="Zhang Y."/>
            <person name="Wang H."/>
            <person name="Li S."/>
            <person name="Jiang F."/>
            <person name="Yin L."/>
            <person name="Zhang G."/>
            <person name="Qian W."/>
            <person name="Fan W."/>
        </authorList>
    </citation>
    <scope>NUCLEOTIDE SEQUENCE [LARGE SCALE GENOMIC DNA]</scope>
    <source>
        <strain evidence="17">SZHN2017</strain>
        <tissue evidence="17">Muscle</tissue>
    </source>
</reference>
<evidence type="ECO:0000256" key="8">
    <source>
        <dbReference type="ARBA" id="ARBA00022989"/>
    </source>
</evidence>